<gene>
    <name evidence="3" type="ORF">PBS001_LOCUS5735</name>
</gene>
<evidence type="ECO:0000313" key="4">
    <source>
        <dbReference type="Proteomes" id="UP001158986"/>
    </source>
</evidence>
<sequence length="91" mass="10332">MPSAIQSQMDLLWRRYDDLAHELSHNDGSFSSDKITALSIEMAELEPKVTVVRELQNQQNAAKELDEMIAEQAESHDPDATELRRMADESC</sequence>
<feature type="domain" description="Peptide chain release factor" evidence="2">
    <location>
        <begin position="14"/>
        <end position="82"/>
    </location>
</feature>
<accession>A0ABN8D3S1</accession>
<organism evidence="3 4">
    <name type="scientific">Peronospora belbahrii</name>
    <dbReference type="NCBI Taxonomy" id="622444"/>
    <lineage>
        <taxon>Eukaryota</taxon>
        <taxon>Sar</taxon>
        <taxon>Stramenopiles</taxon>
        <taxon>Oomycota</taxon>
        <taxon>Peronosporomycetes</taxon>
        <taxon>Peronosporales</taxon>
        <taxon>Peronosporaceae</taxon>
        <taxon>Peronospora</taxon>
    </lineage>
</organism>
<dbReference type="InterPro" id="IPR045853">
    <property type="entry name" value="Pep_chain_release_fac_I_sf"/>
</dbReference>
<protein>
    <recommendedName>
        <fullName evidence="2">Peptide chain release factor domain-containing protein</fullName>
    </recommendedName>
</protein>
<keyword evidence="4" id="KW-1185">Reference proteome</keyword>
<dbReference type="SUPFAM" id="SSF75620">
    <property type="entry name" value="Release factor"/>
    <property type="match status" value="1"/>
</dbReference>
<feature type="region of interest" description="Disordered" evidence="1">
    <location>
        <begin position="72"/>
        <end position="91"/>
    </location>
</feature>
<proteinExistence type="predicted"/>
<dbReference type="Pfam" id="PF03462">
    <property type="entry name" value="PCRF"/>
    <property type="match status" value="1"/>
</dbReference>
<feature type="compositionally biased region" description="Basic and acidic residues" evidence="1">
    <location>
        <begin position="73"/>
        <end position="91"/>
    </location>
</feature>
<reference evidence="3 4" key="1">
    <citation type="submission" date="2021-11" db="EMBL/GenBank/DDBJ databases">
        <authorList>
            <person name="Islam A."/>
            <person name="Islam S."/>
            <person name="Flora M.S."/>
            <person name="Rahman M."/>
            <person name="Ziaur R.M."/>
            <person name="Epstein J.H."/>
            <person name="Hassan M."/>
            <person name="Klassen M."/>
            <person name="Woodard K."/>
            <person name="Webb A."/>
            <person name="Webby R.J."/>
            <person name="El Zowalaty M.E."/>
        </authorList>
    </citation>
    <scope>NUCLEOTIDE SEQUENCE [LARGE SCALE GENOMIC DNA]</scope>
    <source>
        <strain evidence="3">Pbs1</strain>
    </source>
</reference>
<dbReference type="InterPro" id="IPR005139">
    <property type="entry name" value="PCRF"/>
</dbReference>
<dbReference type="EMBL" id="CAKLCB010000284">
    <property type="protein sequence ID" value="CAH0519201.1"/>
    <property type="molecule type" value="Genomic_DNA"/>
</dbReference>
<evidence type="ECO:0000313" key="3">
    <source>
        <dbReference type="EMBL" id="CAH0519201.1"/>
    </source>
</evidence>
<evidence type="ECO:0000259" key="2">
    <source>
        <dbReference type="Pfam" id="PF03462"/>
    </source>
</evidence>
<dbReference type="Gene3D" id="6.10.140.1950">
    <property type="match status" value="1"/>
</dbReference>
<comment type="caution">
    <text evidence="3">The sequence shown here is derived from an EMBL/GenBank/DDBJ whole genome shotgun (WGS) entry which is preliminary data.</text>
</comment>
<name>A0ABN8D3S1_9STRA</name>
<dbReference type="Proteomes" id="UP001158986">
    <property type="component" value="Unassembled WGS sequence"/>
</dbReference>
<evidence type="ECO:0000256" key="1">
    <source>
        <dbReference type="SAM" id="MobiDB-lite"/>
    </source>
</evidence>